<dbReference type="Gene3D" id="3.90.1200.10">
    <property type="match status" value="1"/>
</dbReference>
<dbReference type="Proteomes" id="UP000248764">
    <property type="component" value="Unassembled WGS sequence"/>
</dbReference>
<reference evidence="3 4" key="1">
    <citation type="submission" date="2018-01" db="EMBL/GenBank/DDBJ databases">
        <title>Draft genome sequence of Jiangella sp. GTF31.</title>
        <authorList>
            <person name="Sahin N."/>
            <person name="Ay H."/>
            <person name="Saygin H."/>
        </authorList>
    </citation>
    <scope>NUCLEOTIDE SEQUENCE [LARGE SCALE GENOMIC DNA]</scope>
    <source>
        <strain evidence="3 4">GTF31</strain>
    </source>
</reference>
<feature type="domain" description="Aminoglycoside phosphotransferase" evidence="2">
    <location>
        <begin position="68"/>
        <end position="170"/>
    </location>
</feature>
<dbReference type="SUPFAM" id="SSF56112">
    <property type="entry name" value="Protein kinase-like (PK-like)"/>
    <property type="match status" value="1"/>
</dbReference>
<dbReference type="Pfam" id="PF01636">
    <property type="entry name" value="APH"/>
    <property type="match status" value="1"/>
</dbReference>
<dbReference type="InterPro" id="IPR011009">
    <property type="entry name" value="Kinase-like_dom_sf"/>
</dbReference>
<dbReference type="AlphaFoldDB" id="A0A2W2BH02"/>
<dbReference type="InterPro" id="IPR002575">
    <property type="entry name" value="Aminoglycoside_PTrfase"/>
</dbReference>
<protein>
    <recommendedName>
        <fullName evidence="2">Aminoglycoside phosphotransferase domain-containing protein</fullName>
    </recommendedName>
</protein>
<dbReference type="EMBL" id="POTW01000009">
    <property type="protein sequence ID" value="PZF85272.1"/>
    <property type="molecule type" value="Genomic_DNA"/>
</dbReference>
<proteinExistence type="predicted"/>
<comment type="caution">
    <text evidence="3">The sequence shown here is derived from an EMBL/GenBank/DDBJ whole genome shotgun (WGS) entry which is preliminary data.</text>
</comment>
<evidence type="ECO:0000313" key="4">
    <source>
        <dbReference type="Proteomes" id="UP000248764"/>
    </source>
</evidence>
<keyword evidence="4" id="KW-1185">Reference proteome</keyword>
<evidence type="ECO:0000259" key="2">
    <source>
        <dbReference type="Pfam" id="PF01636"/>
    </source>
</evidence>
<name>A0A2W2BH02_9ACTN</name>
<organism evidence="3 4">
    <name type="scientific">Jiangella anatolica</name>
    <dbReference type="NCBI Taxonomy" id="2670374"/>
    <lineage>
        <taxon>Bacteria</taxon>
        <taxon>Bacillati</taxon>
        <taxon>Actinomycetota</taxon>
        <taxon>Actinomycetes</taxon>
        <taxon>Jiangellales</taxon>
        <taxon>Jiangellaceae</taxon>
        <taxon>Jiangella</taxon>
    </lineage>
</organism>
<sequence>MTEQPLTGGRLTPGVVRIGDTVRRPAGPHSPFVAALLQWLAERGFDGAPRHLGSDDQGRDVLSYLVGDVPARFRTWADAQVRAAAALLRDFHDATFGSRLAEPYPVVCHHDPGPNNVVFRAGVPVAFIDFDFAAPGDPLEDVAYLAWTWCVVVGPRRPEGAGGGGVDLARARVHRQPSPQLHGCSRRRRRRAAMTSRSGGTTTPAAAMRRRASRRVRRMPTSPIAHITY</sequence>
<evidence type="ECO:0000256" key="1">
    <source>
        <dbReference type="SAM" id="MobiDB-lite"/>
    </source>
</evidence>
<gene>
    <name evidence="3" type="ORF">C1I92_05350</name>
</gene>
<accession>A0A2W2BH02</accession>
<evidence type="ECO:0000313" key="3">
    <source>
        <dbReference type="EMBL" id="PZF85272.1"/>
    </source>
</evidence>
<feature type="region of interest" description="Disordered" evidence="1">
    <location>
        <begin position="174"/>
        <end position="229"/>
    </location>
</feature>
<feature type="compositionally biased region" description="Basic residues" evidence="1">
    <location>
        <begin position="208"/>
        <end position="218"/>
    </location>
</feature>